<dbReference type="Pfam" id="PF01494">
    <property type="entry name" value="FAD_binding_3"/>
    <property type="match status" value="1"/>
</dbReference>
<evidence type="ECO:0000256" key="2">
    <source>
        <dbReference type="ARBA" id="ARBA00007992"/>
    </source>
</evidence>
<evidence type="ECO:0000313" key="8">
    <source>
        <dbReference type="Proteomes" id="UP001285441"/>
    </source>
</evidence>
<dbReference type="PANTHER" id="PTHR47356">
    <property type="entry name" value="FAD-DEPENDENT MONOOXYGENASE ASQG-RELATED"/>
    <property type="match status" value="1"/>
</dbReference>
<evidence type="ECO:0000256" key="3">
    <source>
        <dbReference type="ARBA" id="ARBA00022630"/>
    </source>
</evidence>
<proteinExistence type="inferred from homology"/>
<dbReference type="PANTHER" id="PTHR47356:SF2">
    <property type="entry name" value="FAD-BINDING DOMAIN-CONTAINING PROTEIN-RELATED"/>
    <property type="match status" value="1"/>
</dbReference>
<name>A0AAE0K620_9PEZI</name>
<evidence type="ECO:0000313" key="7">
    <source>
        <dbReference type="EMBL" id="KAK3369965.1"/>
    </source>
</evidence>
<protein>
    <recommendedName>
        <fullName evidence="6">FAD-binding domain-containing protein</fullName>
    </recommendedName>
</protein>
<reference evidence="7" key="2">
    <citation type="submission" date="2023-06" db="EMBL/GenBank/DDBJ databases">
        <authorList>
            <consortium name="Lawrence Berkeley National Laboratory"/>
            <person name="Haridas S."/>
            <person name="Hensen N."/>
            <person name="Bonometti L."/>
            <person name="Westerberg I."/>
            <person name="Brannstrom I.O."/>
            <person name="Guillou S."/>
            <person name="Cros-Aarteil S."/>
            <person name="Calhoun S."/>
            <person name="Kuo A."/>
            <person name="Mondo S."/>
            <person name="Pangilinan J."/>
            <person name="Riley R."/>
            <person name="LaButti K."/>
            <person name="Andreopoulos B."/>
            <person name="Lipzen A."/>
            <person name="Chen C."/>
            <person name="Yanf M."/>
            <person name="Daum C."/>
            <person name="Ng V."/>
            <person name="Clum A."/>
            <person name="Steindorff A."/>
            <person name="Ohm R."/>
            <person name="Martin F."/>
            <person name="Silar P."/>
            <person name="Natvig D."/>
            <person name="Lalanne C."/>
            <person name="Gautier V."/>
            <person name="Ament-velasquez S.L."/>
            <person name="Kruys A."/>
            <person name="Hutchinson M.I."/>
            <person name="Powell A.J."/>
            <person name="Barry K."/>
            <person name="Miller A.N."/>
            <person name="Grigoriev I.V."/>
            <person name="Debuchy R."/>
            <person name="Gladieux P."/>
            <person name="Thoren M.H."/>
            <person name="Johannesson H."/>
        </authorList>
    </citation>
    <scope>NUCLEOTIDE SEQUENCE</scope>
    <source>
        <strain evidence="7">CBS 232.78</strain>
    </source>
</reference>
<dbReference type="Proteomes" id="UP001285441">
    <property type="component" value="Unassembled WGS sequence"/>
</dbReference>
<reference evidence="7" key="1">
    <citation type="journal article" date="2023" name="Mol. Phylogenet. Evol.">
        <title>Genome-scale phylogeny and comparative genomics of the fungal order Sordariales.</title>
        <authorList>
            <person name="Hensen N."/>
            <person name="Bonometti L."/>
            <person name="Westerberg I."/>
            <person name="Brannstrom I.O."/>
            <person name="Guillou S."/>
            <person name="Cros-Aarteil S."/>
            <person name="Calhoun S."/>
            <person name="Haridas S."/>
            <person name="Kuo A."/>
            <person name="Mondo S."/>
            <person name="Pangilinan J."/>
            <person name="Riley R."/>
            <person name="LaButti K."/>
            <person name="Andreopoulos B."/>
            <person name="Lipzen A."/>
            <person name="Chen C."/>
            <person name="Yan M."/>
            <person name="Daum C."/>
            <person name="Ng V."/>
            <person name="Clum A."/>
            <person name="Steindorff A."/>
            <person name="Ohm R.A."/>
            <person name="Martin F."/>
            <person name="Silar P."/>
            <person name="Natvig D.O."/>
            <person name="Lalanne C."/>
            <person name="Gautier V."/>
            <person name="Ament-Velasquez S.L."/>
            <person name="Kruys A."/>
            <person name="Hutchinson M.I."/>
            <person name="Powell A.J."/>
            <person name="Barry K."/>
            <person name="Miller A.N."/>
            <person name="Grigoriev I.V."/>
            <person name="Debuchy R."/>
            <person name="Gladieux P."/>
            <person name="Hiltunen Thoren M."/>
            <person name="Johannesson H."/>
        </authorList>
    </citation>
    <scope>NUCLEOTIDE SEQUENCE</scope>
    <source>
        <strain evidence="7">CBS 232.78</strain>
    </source>
</reference>
<organism evidence="7 8">
    <name type="scientific">Podospora didyma</name>
    <dbReference type="NCBI Taxonomy" id="330526"/>
    <lineage>
        <taxon>Eukaryota</taxon>
        <taxon>Fungi</taxon>
        <taxon>Dikarya</taxon>
        <taxon>Ascomycota</taxon>
        <taxon>Pezizomycotina</taxon>
        <taxon>Sordariomycetes</taxon>
        <taxon>Sordariomycetidae</taxon>
        <taxon>Sordariales</taxon>
        <taxon>Podosporaceae</taxon>
        <taxon>Podospora</taxon>
    </lineage>
</organism>
<dbReference type="InterPro" id="IPR002938">
    <property type="entry name" value="FAD-bd"/>
</dbReference>
<sequence>MADFKVIVVGGGPTGLITAHALHKAGIDFVLLERGPTCHPDIGSGVGFWPMSLRVLDQLDILDAIRPVMNPTAAKKTYTWDGTLIQEEPMETLVCNGEHFNMCHRTDLLKALYDSLPDAAKSRVKTNKRVTDISVSETGVVVTSEDGTAESGSIVIGADGVHSKVRQIARQLAIKENPKAVNLNLEMPFTVAFDALIGNFQNVNGPAGLTSSVFYETHSTGYSTQVFRGTERTWFIVYRRLKEPRTEKSQRVVYTEESTQKFADEIADMHITDKLVFRQLFDARERALVVPLEEGVTTAWHYKRLVNVGDATHKMTPNSGMGLNSSVQDVTVLVNKLHALVSAAKAAEHDTITTEELEKAFGAYRAQRQRFVDGIVVNTARELRMVSWGSTYDYVMDRWVWPLFGWRSVRFRKGFALFIAACQVLDFAEIKHPLFGSTPWKNFPKVEARGDPDPYDEAGVFDKSK</sequence>
<evidence type="ECO:0000256" key="5">
    <source>
        <dbReference type="ARBA" id="ARBA00023002"/>
    </source>
</evidence>
<evidence type="ECO:0000259" key="6">
    <source>
        <dbReference type="Pfam" id="PF01494"/>
    </source>
</evidence>
<dbReference type="GO" id="GO:0004497">
    <property type="term" value="F:monooxygenase activity"/>
    <property type="evidence" value="ECO:0007669"/>
    <property type="project" value="InterPro"/>
</dbReference>
<keyword evidence="5" id="KW-0560">Oxidoreductase</keyword>
<dbReference type="InterPro" id="IPR036188">
    <property type="entry name" value="FAD/NAD-bd_sf"/>
</dbReference>
<dbReference type="PRINTS" id="PR00420">
    <property type="entry name" value="RNGMNOXGNASE"/>
</dbReference>
<dbReference type="GO" id="GO:0071949">
    <property type="term" value="F:FAD binding"/>
    <property type="evidence" value="ECO:0007669"/>
    <property type="project" value="InterPro"/>
</dbReference>
<comment type="similarity">
    <text evidence="2">Belongs to the paxM FAD-dependent monooxygenase family.</text>
</comment>
<evidence type="ECO:0000256" key="1">
    <source>
        <dbReference type="ARBA" id="ARBA00001974"/>
    </source>
</evidence>
<dbReference type="EMBL" id="JAULSW010000009">
    <property type="protein sequence ID" value="KAK3369965.1"/>
    <property type="molecule type" value="Genomic_DNA"/>
</dbReference>
<evidence type="ECO:0000256" key="4">
    <source>
        <dbReference type="ARBA" id="ARBA00022827"/>
    </source>
</evidence>
<keyword evidence="3" id="KW-0285">Flavoprotein</keyword>
<accession>A0AAE0K620</accession>
<gene>
    <name evidence="7" type="ORF">B0H63DRAFT_421669</name>
</gene>
<dbReference type="SUPFAM" id="SSF51905">
    <property type="entry name" value="FAD/NAD(P)-binding domain"/>
    <property type="match status" value="1"/>
</dbReference>
<keyword evidence="4" id="KW-0274">FAD</keyword>
<dbReference type="AlphaFoldDB" id="A0AAE0K620"/>
<dbReference type="InterPro" id="IPR050562">
    <property type="entry name" value="FAD_mOase_fung"/>
</dbReference>
<comment type="cofactor">
    <cofactor evidence="1">
        <name>FAD</name>
        <dbReference type="ChEBI" id="CHEBI:57692"/>
    </cofactor>
</comment>
<comment type="caution">
    <text evidence="7">The sequence shown here is derived from an EMBL/GenBank/DDBJ whole genome shotgun (WGS) entry which is preliminary data.</text>
</comment>
<keyword evidence="8" id="KW-1185">Reference proteome</keyword>
<feature type="domain" description="FAD-binding" evidence="6">
    <location>
        <begin position="4"/>
        <end position="357"/>
    </location>
</feature>
<dbReference type="Gene3D" id="3.50.50.60">
    <property type="entry name" value="FAD/NAD(P)-binding domain"/>
    <property type="match status" value="1"/>
</dbReference>